<evidence type="ECO:0000313" key="3">
    <source>
        <dbReference type="EMBL" id="RRR98411.1"/>
    </source>
</evidence>
<keyword evidence="4" id="KW-1185">Reference proteome</keyword>
<feature type="region of interest" description="Disordered" evidence="1">
    <location>
        <begin position="13"/>
        <end position="54"/>
    </location>
</feature>
<feature type="compositionally biased region" description="Basic residues" evidence="1">
    <location>
        <begin position="30"/>
        <end position="50"/>
    </location>
</feature>
<organism evidence="3 4">
    <name type="scientific">Glycomyces terrestris</name>
    <dbReference type="NCBI Taxonomy" id="2493553"/>
    <lineage>
        <taxon>Bacteria</taxon>
        <taxon>Bacillati</taxon>
        <taxon>Actinomycetota</taxon>
        <taxon>Actinomycetes</taxon>
        <taxon>Glycomycetales</taxon>
        <taxon>Glycomycetaceae</taxon>
        <taxon>Glycomyces</taxon>
    </lineage>
</organism>
<feature type="transmembrane region" description="Helical" evidence="2">
    <location>
        <begin position="139"/>
        <end position="158"/>
    </location>
</feature>
<feature type="transmembrane region" description="Helical" evidence="2">
    <location>
        <begin position="112"/>
        <end position="133"/>
    </location>
</feature>
<comment type="caution">
    <text evidence="3">The sequence shown here is derived from an EMBL/GenBank/DDBJ whole genome shotgun (WGS) entry which is preliminary data.</text>
</comment>
<keyword evidence="2" id="KW-0812">Transmembrane</keyword>
<accession>A0A426UW50</accession>
<dbReference type="Proteomes" id="UP000277256">
    <property type="component" value="Unassembled WGS sequence"/>
</dbReference>
<dbReference type="EMBL" id="RSEB01000004">
    <property type="protein sequence ID" value="RRR98411.1"/>
    <property type="molecule type" value="Genomic_DNA"/>
</dbReference>
<dbReference type="AlphaFoldDB" id="A0A426UW50"/>
<sequence length="215" mass="22914">MTLVITRASEGYHGVAPARPNRGRAAPGSGHRRLRPVSRVGRRPRPRRPKGPSTMDTLHLIALLAALLSTGLMAGLFTGYSYSVMPGLSILDDRAWVAALQHINRVILNGRFMTAFLGAVGFTLAAAVLGLFLDDRAALPWTLAGLALNLVSFIGTMARNVPLNNRIEAAGDPAALADPAALRAEVEAPWIKWNHVRGAANLLGLAALAWALYTT</sequence>
<evidence type="ECO:0000256" key="1">
    <source>
        <dbReference type="SAM" id="MobiDB-lite"/>
    </source>
</evidence>
<gene>
    <name evidence="3" type="ORF">EIW28_16090</name>
</gene>
<feature type="transmembrane region" description="Helical" evidence="2">
    <location>
        <begin position="58"/>
        <end position="80"/>
    </location>
</feature>
<dbReference type="Pfam" id="PF08592">
    <property type="entry name" value="Anthrone_oxy"/>
    <property type="match status" value="1"/>
</dbReference>
<keyword evidence="2" id="KW-1133">Transmembrane helix</keyword>
<keyword evidence="2" id="KW-0472">Membrane</keyword>
<dbReference type="InterPro" id="IPR013901">
    <property type="entry name" value="Anthrone_oxy"/>
</dbReference>
<reference evidence="3 4" key="1">
    <citation type="submission" date="2018-12" db="EMBL/GenBank/DDBJ databases">
        <title>Glycomyces sp. YIM 121974 draft genome.</title>
        <authorList>
            <person name="Li Q."/>
        </authorList>
    </citation>
    <scope>NUCLEOTIDE SEQUENCE [LARGE SCALE GENOMIC DNA]</scope>
    <source>
        <strain evidence="3 4">YIM 121974</strain>
    </source>
</reference>
<evidence type="ECO:0000256" key="2">
    <source>
        <dbReference type="SAM" id="Phobius"/>
    </source>
</evidence>
<feature type="compositionally biased region" description="Low complexity" evidence="1">
    <location>
        <begin position="14"/>
        <end position="28"/>
    </location>
</feature>
<proteinExistence type="predicted"/>
<name>A0A426UW50_9ACTN</name>
<protein>
    <submittedName>
        <fullName evidence="3">DUF1772 domain-containing protein</fullName>
    </submittedName>
</protein>
<evidence type="ECO:0000313" key="4">
    <source>
        <dbReference type="Proteomes" id="UP000277256"/>
    </source>
</evidence>